<dbReference type="SMART" id="SM00273">
    <property type="entry name" value="ENTH"/>
    <property type="match status" value="1"/>
</dbReference>
<organism evidence="8 9">
    <name type="scientific">Cucurbita moschata</name>
    <name type="common">Winter crookneck squash</name>
    <name type="synonym">Cucurbita pepo var. moschata</name>
    <dbReference type="NCBI Taxonomy" id="3662"/>
    <lineage>
        <taxon>Eukaryota</taxon>
        <taxon>Viridiplantae</taxon>
        <taxon>Streptophyta</taxon>
        <taxon>Embryophyta</taxon>
        <taxon>Tracheophyta</taxon>
        <taxon>Spermatophyta</taxon>
        <taxon>Magnoliopsida</taxon>
        <taxon>eudicotyledons</taxon>
        <taxon>Gunneridae</taxon>
        <taxon>Pentapetalae</taxon>
        <taxon>rosids</taxon>
        <taxon>fabids</taxon>
        <taxon>Cucurbitales</taxon>
        <taxon>Cucurbitaceae</taxon>
        <taxon>Cucurbiteae</taxon>
        <taxon>Cucurbita</taxon>
    </lineage>
</organism>
<evidence type="ECO:0000313" key="9">
    <source>
        <dbReference type="RefSeq" id="XP_022959791.1"/>
    </source>
</evidence>
<dbReference type="Proteomes" id="UP000504609">
    <property type="component" value="Unplaced"/>
</dbReference>
<keyword evidence="5" id="KW-0968">Cytoplasmic vesicle</keyword>
<proteinExistence type="inferred from homology"/>
<feature type="compositionally biased region" description="Polar residues" evidence="6">
    <location>
        <begin position="845"/>
        <end position="855"/>
    </location>
</feature>
<dbReference type="AlphaFoldDB" id="A0A6J1H5U8"/>
<evidence type="ECO:0000313" key="8">
    <source>
        <dbReference type="Proteomes" id="UP000504609"/>
    </source>
</evidence>
<comment type="subcellular location">
    <subcellularLocation>
        <location evidence="1">Cytoplasmic vesicle</location>
        <location evidence="1">Clathrin-coated vesicle</location>
    </subcellularLocation>
    <subcellularLocation>
        <location evidence="2">Golgi apparatus</location>
    </subcellularLocation>
</comment>
<feature type="compositionally biased region" description="Polar residues" evidence="6">
    <location>
        <begin position="591"/>
        <end position="604"/>
    </location>
</feature>
<evidence type="ECO:0000256" key="1">
    <source>
        <dbReference type="ARBA" id="ARBA00004132"/>
    </source>
</evidence>
<dbReference type="GeneID" id="111460752"/>
<gene>
    <name evidence="9" type="primary">LOC111460752</name>
</gene>
<feature type="compositionally biased region" description="Basic and acidic residues" evidence="6">
    <location>
        <begin position="150"/>
        <end position="161"/>
    </location>
</feature>
<feature type="compositionally biased region" description="Low complexity" evidence="6">
    <location>
        <begin position="517"/>
        <end position="529"/>
    </location>
</feature>
<feature type="region of interest" description="Disordered" evidence="6">
    <location>
        <begin position="875"/>
        <end position="933"/>
    </location>
</feature>
<dbReference type="InterPro" id="IPR008942">
    <property type="entry name" value="ENTH_VHS"/>
</dbReference>
<feature type="region of interest" description="Disordered" evidence="6">
    <location>
        <begin position="150"/>
        <end position="367"/>
    </location>
</feature>
<feature type="compositionally biased region" description="Polar residues" evidence="6">
    <location>
        <begin position="530"/>
        <end position="546"/>
    </location>
</feature>
<sequence length="1159" mass="120903">MKKVFGQTVRDIKREVNKTVLKVPRLEQKVLDATSNEPWGPHGTLLAEIAQASKNYHECQMIMAVIWKRVNDSGKNWRHVYKGLTVLEYLVAHGSERVIDEIKDHAYQLSGLSSFQYIDSSGRDQGSNVRKKSQSLVLLVNDSERISEIRQKANTNRDKFRSASLAGGAYRPNSNAGGYGDRYDDDYNEGRYRSRDEDRNSNGYGREREYDYRADDRGRNSDSNIRDRDQYRRDGEERYGKDSPRDGDSWGRRSVDDHRYGSRRDQDNDHDDNARDGSGRGDDRSPDVRRHDHKFSEQDTGAPPSYEEAVNESQSPPAHNDRDQETSKSAPATSSSPVTSATSQSSPVPGTPTSGNQLIGSFDAFDPRSSVTGTSPLFSAAPTVPPNNTEMDLLGSLTDFPSNPLAIMPVASANVTGAFEPDSHMNSGAGTSHAIMSVASVSNQSFEDPFGDTPFKAMLSDDGAPQFHSSAMTDSLQSSLHQSLGQPQPSSMTDPLQSSLHQNLGQSHPSTMTDPFQSSLHQGLGQSQGATPETNQVSTSEFSNGFSASTGASGLSSLQAPSDPQFLPGPSTIPEPEIDILADILPPSGPPSNTASLPTYSFPSDQPALPTPFSDPAQPHQTFTALSNQPSKPNDCSVLNLQPQPGTTAPLYSNMAFPPQSAPTGQLGYGAPQGGSTAPAGQLGYGPPQGGSAAPTGQFGYGMAPQGGSTAPTGQHGYGVPQGGSTAPSGQHGYGAPQGGSTAPSGQHGYGAPQGGSMAPTGQHGYGAPQGGSMAPTGQHGYGGPQGGSMTPTGQHGYGGPQGGSTAPTGQHGYGGPQGGSTAPTGQHGYGGPQGGSTSPFYPQMASTSSSNPQANGGGGYFIENIGSAASVTTQIAQQNPSGPAAPLGSGNMQHHGVTSQPLASHGAYQVQNGHAAQPRSDDFLGSILPQAAPPQVPLQQGFPTLTDSLSIASQPSKGKFETKSTVWTDTLNRGLVDLNISGPKTNPLADIGVDFDSINRKEKRMEKPTTTAVTSTITMGKAMGSGSGMGRAGAGALRAPSNPMVSSGMGMNNVGMGGPYGGINQPMGMGMGMGMGMNNAGMNPGMGMSMNPGMGMNQGMNPGMGMGMNPGMGMNMGMGQGMQFRPPGGFQLGSNASGSYNPMMSGYAPQQSYGGGYQ</sequence>
<dbReference type="PANTHER" id="PTHR12276">
    <property type="entry name" value="EPSIN/ENT-RELATED"/>
    <property type="match status" value="1"/>
</dbReference>
<dbReference type="Gene3D" id="1.25.40.90">
    <property type="match status" value="1"/>
</dbReference>
<dbReference type="PANTHER" id="PTHR12276:SF91">
    <property type="entry name" value="CLATHRIN INTERACTOR EPSIN 2-RELATED"/>
    <property type="match status" value="1"/>
</dbReference>
<reference evidence="9" key="1">
    <citation type="submission" date="2025-08" db="UniProtKB">
        <authorList>
            <consortium name="RefSeq"/>
        </authorList>
    </citation>
    <scope>IDENTIFICATION</scope>
    <source>
        <tissue evidence="9">Young leaves</tissue>
    </source>
</reference>
<evidence type="ECO:0000259" key="7">
    <source>
        <dbReference type="PROSITE" id="PS50942"/>
    </source>
</evidence>
<dbReference type="FunFam" id="1.25.40.90:FF:000006">
    <property type="entry name" value="Clathrin interactor 1"/>
    <property type="match status" value="1"/>
</dbReference>
<keyword evidence="4" id="KW-0333">Golgi apparatus</keyword>
<feature type="region of interest" description="Disordered" evidence="6">
    <location>
        <begin position="454"/>
        <end position="860"/>
    </location>
</feature>
<dbReference type="GO" id="GO:0005768">
    <property type="term" value="C:endosome"/>
    <property type="evidence" value="ECO:0007669"/>
    <property type="project" value="TreeGrafter"/>
</dbReference>
<dbReference type="PROSITE" id="PS50942">
    <property type="entry name" value="ENTH"/>
    <property type="match status" value="1"/>
</dbReference>
<feature type="compositionally biased region" description="Polar residues" evidence="6">
    <location>
        <begin position="619"/>
        <end position="651"/>
    </location>
</feature>
<dbReference type="GO" id="GO:0005794">
    <property type="term" value="C:Golgi apparatus"/>
    <property type="evidence" value="ECO:0007669"/>
    <property type="project" value="UniProtKB-SubCell"/>
</dbReference>
<dbReference type="Pfam" id="PF01417">
    <property type="entry name" value="ENTH"/>
    <property type="match status" value="1"/>
</dbReference>
<accession>A0A6J1H5U8</accession>
<evidence type="ECO:0000256" key="3">
    <source>
        <dbReference type="ARBA" id="ARBA00010130"/>
    </source>
</evidence>
<dbReference type="GO" id="GO:0005543">
    <property type="term" value="F:phospholipid binding"/>
    <property type="evidence" value="ECO:0007669"/>
    <property type="project" value="TreeGrafter"/>
</dbReference>
<feature type="compositionally biased region" description="Low complexity" evidence="6">
    <location>
        <begin position="547"/>
        <end position="558"/>
    </location>
</feature>
<feature type="compositionally biased region" description="Polar residues" evidence="6">
    <location>
        <begin position="492"/>
        <end position="516"/>
    </location>
</feature>
<feature type="domain" description="ENTH" evidence="7">
    <location>
        <begin position="18"/>
        <end position="150"/>
    </location>
</feature>
<comment type="similarity">
    <text evidence="3">Belongs to the epsin family.</text>
</comment>
<dbReference type="GO" id="GO:0006897">
    <property type="term" value="P:endocytosis"/>
    <property type="evidence" value="ECO:0007669"/>
    <property type="project" value="TreeGrafter"/>
</dbReference>
<feature type="compositionally biased region" description="Low complexity" evidence="6">
    <location>
        <begin position="475"/>
        <end position="491"/>
    </location>
</feature>
<dbReference type="GO" id="GO:0030276">
    <property type="term" value="F:clathrin binding"/>
    <property type="evidence" value="ECO:0007669"/>
    <property type="project" value="TreeGrafter"/>
</dbReference>
<dbReference type="SUPFAM" id="SSF48464">
    <property type="entry name" value="ENTH/VHS domain"/>
    <property type="match status" value="1"/>
</dbReference>
<name>A0A6J1H5U8_CUCMO</name>
<dbReference type="InterPro" id="IPR013809">
    <property type="entry name" value="ENTH"/>
</dbReference>
<dbReference type="GO" id="GO:0030125">
    <property type="term" value="C:clathrin vesicle coat"/>
    <property type="evidence" value="ECO:0007669"/>
    <property type="project" value="TreeGrafter"/>
</dbReference>
<keyword evidence="8" id="KW-1185">Reference proteome</keyword>
<dbReference type="RefSeq" id="XP_022959791.1">
    <property type="nucleotide sequence ID" value="XM_023104023.1"/>
</dbReference>
<protein>
    <submittedName>
        <fullName evidence="9">Clathrin interactor EPSIN 3-like isoform X3</fullName>
    </submittedName>
</protein>
<evidence type="ECO:0000256" key="5">
    <source>
        <dbReference type="ARBA" id="ARBA00023329"/>
    </source>
</evidence>
<dbReference type="GO" id="GO:0005886">
    <property type="term" value="C:plasma membrane"/>
    <property type="evidence" value="ECO:0007669"/>
    <property type="project" value="TreeGrafter"/>
</dbReference>
<evidence type="ECO:0000256" key="6">
    <source>
        <dbReference type="SAM" id="MobiDB-lite"/>
    </source>
</evidence>
<evidence type="ECO:0000256" key="4">
    <source>
        <dbReference type="ARBA" id="ARBA00023034"/>
    </source>
</evidence>
<evidence type="ECO:0000256" key="2">
    <source>
        <dbReference type="ARBA" id="ARBA00004555"/>
    </source>
</evidence>
<feature type="compositionally biased region" description="Basic and acidic residues" evidence="6">
    <location>
        <begin position="188"/>
        <end position="297"/>
    </location>
</feature>
<feature type="compositionally biased region" description="Polar residues" evidence="6">
    <location>
        <begin position="891"/>
        <end position="903"/>
    </location>
</feature>
<feature type="compositionally biased region" description="Low complexity" evidence="6">
    <location>
        <begin position="327"/>
        <end position="348"/>
    </location>
</feature>
<dbReference type="CDD" id="cd03571">
    <property type="entry name" value="ENTH"/>
    <property type="match status" value="1"/>
</dbReference>